<protein>
    <submittedName>
        <fullName evidence="1">Uncharacterized protein</fullName>
    </submittedName>
</protein>
<reference evidence="1 2" key="1">
    <citation type="submission" date="2019-02" db="EMBL/GenBank/DDBJ databases">
        <title>Deep-cultivation of Planctomycetes and their phenomic and genomic characterization uncovers novel biology.</title>
        <authorList>
            <person name="Wiegand S."/>
            <person name="Jogler M."/>
            <person name="Boedeker C."/>
            <person name="Pinto D."/>
            <person name="Vollmers J."/>
            <person name="Rivas-Marin E."/>
            <person name="Kohn T."/>
            <person name="Peeters S.H."/>
            <person name="Heuer A."/>
            <person name="Rast P."/>
            <person name="Oberbeckmann S."/>
            <person name="Bunk B."/>
            <person name="Jeske O."/>
            <person name="Meyerdierks A."/>
            <person name="Storesund J.E."/>
            <person name="Kallscheuer N."/>
            <person name="Luecker S."/>
            <person name="Lage O.M."/>
            <person name="Pohl T."/>
            <person name="Merkel B.J."/>
            <person name="Hornburger P."/>
            <person name="Mueller R.-W."/>
            <person name="Bruemmer F."/>
            <person name="Labrenz M."/>
            <person name="Spormann A.M."/>
            <person name="Op den Camp H."/>
            <person name="Overmann J."/>
            <person name="Amann R."/>
            <person name="Jetten M.S.M."/>
            <person name="Mascher T."/>
            <person name="Medema M.H."/>
            <person name="Devos D.P."/>
            <person name="Kaster A.-K."/>
            <person name="Ovreas L."/>
            <person name="Rohde M."/>
            <person name="Galperin M.Y."/>
            <person name="Jogler C."/>
        </authorList>
    </citation>
    <scope>NUCLEOTIDE SEQUENCE [LARGE SCALE GENOMIC DNA]</scope>
    <source>
        <strain evidence="1 2">Pan181</strain>
    </source>
</reference>
<proteinExistence type="predicted"/>
<dbReference type="EMBL" id="CP036278">
    <property type="protein sequence ID" value="QDU54379.1"/>
    <property type="molecule type" value="Genomic_DNA"/>
</dbReference>
<evidence type="ECO:0000313" key="1">
    <source>
        <dbReference type="EMBL" id="QDU54379.1"/>
    </source>
</evidence>
<accession>A0A518AI29</accession>
<dbReference type="RefSeq" id="WP_197528855.1">
    <property type="nucleotide sequence ID" value="NZ_CP036278.1"/>
</dbReference>
<name>A0A518AI29_9BACT</name>
<organism evidence="1 2">
    <name type="scientific">Aeoliella mucimassa</name>
    <dbReference type="NCBI Taxonomy" id="2527972"/>
    <lineage>
        <taxon>Bacteria</taxon>
        <taxon>Pseudomonadati</taxon>
        <taxon>Planctomycetota</taxon>
        <taxon>Planctomycetia</taxon>
        <taxon>Pirellulales</taxon>
        <taxon>Lacipirellulaceae</taxon>
        <taxon>Aeoliella</taxon>
    </lineage>
</organism>
<dbReference type="KEGG" id="amuc:Pan181_05600"/>
<gene>
    <name evidence="1" type="ORF">Pan181_05600</name>
</gene>
<keyword evidence="2" id="KW-1185">Reference proteome</keyword>
<dbReference type="Proteomes" id="UP000315750">
    <property type="component" value="Chromosome"/>
</dbReference>
<sequence>MNTERTNTTTAREIPDEAWDVFLPDDEQPYPEEGDFWFDLLDMDEE</sequence>
<evidence type="ECO:0000313" key="2">
    <source>
        <dbReference type="Proteomes" id="UP000315750"/>
    </source>
</evidence>
<dbReference type="AlphaFoldDB" id="A0A518AI29"/>